<evidence type="ECO:0000313" key="2">
    <source>
        <dbReference type="EnsemblPlants" id="Ma02_p16870.1"/>
    </source>
</evidence>
<organism evidence="2 3">
    <name type="scientific">Musa acuminata subsp. malaccensis</name>
    <name type="common">Wild banana</name>
    <name type="synonym">Musa malaccensis</name>
    <dbReference type="NCBI Taxonomy" id="214687"/>
    <lineage>
        <taxon>Eukaryota</taxon>
        <taxon>Viridiplantae</taxon>
        <taxon>Streptophyta</taxon>
        <taxon>Embryophyta</taxon>
        <taxon>Tracheophyta</taxon>
        <taxon>Spermatophyta</taxon>
        <taxon>Magnoliopsida</taxon>
        <taxon>Liliopsida</taxon>
        <taxon>Zingiberales</taxon>
        <taxon>Musaceae</taxon>
        <taxon>Musa</taxon>
    </lineage>
</organism>
<keyword evidence="3" id="KW-1185">Reference proteome</keyword>
<dbReference type="Gramene" id="Ma02_t16870.1">
    <property type="protein sequence ID" value="Ma02_p16870.1"/>
    <property type="gene ID" value="Ma02_g16870"/>
</dbReference>
<dbReference type="AlphaFoldDB" id="A0A804I3M9"/>
<evidence type="ECO:0000313" key="3">
    <source>
        <dbReference type="Proteomes" id="UP000012960"/>
    </source>
</evidence>
<proteinExistence type="predicted"/>
<protein>
    <submittedName>
        <fullName evidence="1">(wild Malaysian banana) hypothetical protein</fullName>
    </submittedName>
</protein>
<sequence length="51" mass="5842">MLARESHCTLSENMNRRLKMSLGLKALQHQEKKILEKCLCCFDDNSKTSGT</sequence>
<evidence type="ECO:0000313" key="1">
    <source>
        <dbReference type="EMBL" id="CAG1862278.1"/>
    </source>
</evidence>
<reference evidence="1" key="1">
    <citation type="submission" date="2021-03" db="EMBL/GenBank/DDBJ databases">
        <authorList>
            <consortium name="Genoscope - CEA"/>
            <person name="William W."/>
        </authorList>
    </citation>
    <scope>NUCLEOTIDE SEQUENCE</scope>
    <source>
        <strain evidence="1">Doubled-haploid Pahang</strain>
    </source>
</reference>
<dbReference type="EnsemblPlants" id="Ma02_t16870.1">
    <property type="protein sequence ID" value="Ma02_p16870.1"/>
    <property type="gene ID" value="Ma02_g16870"/>
</dbReference>
<dbReference type="EMBL" id="HG996467">
    <property type="protein sequence ID" value="CAG1862278.1"/>
    <property type="molecule type" value="Genomic_DNA"/>
</dbReference>
<name>A0A804I3M9_MUSAM</name>
<accession>A0A804I3M9</accession>
<dbReference type="InParanoid" id="A0A804I3M9"/>
<reference evidence="2" key="2">
    <citation type="submission" date="2021-05" db="UniProtKB">
        <authorList>
            <consortium name="EnsemblPlants"/>
        </authorList>
    </citation>
    <scope>IDENTIFICATION</scope>
    <source>
        <strain evidence="2">subsp. malaccensis</strain>
    </source>
</reference>
<dbReference type="Proteomes" id="UP000012960">
    <property type="component" value="Unplaced"/>
</dbReference>
<gene>
    <name evidence="1" type="ORF">GSMUA_71720.1</name>
</gene>